<feature type="transmembrane region" description="Helical" evidence="1">
    <location>
        <begin position="12"/>
        <end position="38"/>
    </location>
</feature>
<keyword evidence="1" id="KW-1133">Transmembrane helix</keyword>
<keyword evidence="1" id="KW-0472">Membrane</keyword>
<name>A0A0E3W3M5_9FIRM</name>
<accession>A0A0E3W3M5</accession>
<dbReference type="AlphaFoldDB" id="A0A0E3W3M5"/>
<evidence type="ECO:0000313" key="3">
    <source>
        <dbReference type="Proteomes" id="UP000045545"/>
    </source>
</evidence>
<reference evidence="2 3" key="1">
    <citation type="submission" date="2015-03" db="EMBL/GenBank/DDBJ databases">
        <authorList>
            <person name="Murphy D."/>
        </authorList>
    </citation>
    <scope>NUCLEOTIDE SEQUENCE [LARGE SCALE GENOMIC DNA]</scope>
    <source>
        <strain evidence="2 3">OL-4</strain>
    </source>
</reference>
<evidence type="ECO:0000313" key="2">
    <source>
        <dbReference type="EMBL" id="CFX93298.1"/>
    </source>
</evidence>
<dbReference type="Proteomes" id="UP000045545">
    <property type="component" value="Unassembled WGS sequence"/>
</dbReference>
<keyword evidence="3" id="KW-1185">Reference proteome</keyword>
<dbReference type="RefSeq" id="WP_046498903.1">
    <property type="nucleotide sequence ID" value="NZ_CGIH01000038.1"/>
</dbReference>
<gene>
    <name evidence="2" type="ORF">2236</name>
</gene>
<evidence type="ECO:0000256" key="1">
    <source>
        <dbReference type="SAM" id="Phobius"/>
    </source>
</evidence>
<organism evidence="2 3">
    <name type="scientific">Syntrophomonas zehnderi OL-4</name>
    <dbReference type="NCBI Taxonomy" id="690567"/>
    <lineage>
        <taxon>Bacteria</taxon>
        <taxon>Bacillati</taxon>
        <taxon>Bacillota</taxon>
        <taxon>Clostridia</taxon>
        <taxon>Eubacteriales</taxon>
        <taxon>Syntrophomonadaceae</taxon>
        <taxon>Syntrophomonas</taxon>
    </lineage>
</organism>
<keyword evidence="1" id="KW-0812">Transmembrane</keyword>
<sequence>MLKGNQVIVRWIFGICCFPVVFVAAIFLLCYSPLYYLFSLLGQDKTKRGKAELNKTRMDGRPRLEVKHA</sequence>
<proteinExistence type="predicted"/>
<protein>
    <submittedName>
        <fullName evidence="2">Uncharacterized</fullName>
    </submittedName>
</protein>
<dbReference type="EMBL" id="CGIH01000038">
    <property type="protein sequence ID" value="CFX93298.1"/>
    <property type="molecule type" value="Genomic_DNA"/>
</dbReference>